<organism evidence="1 2">
    <name type="scientific">Handelsmanbacteria sp. (strain RIFCSPLOWO2_12_FULL_64_10)</name>
    <dbReference type="NCBI Taxonomy" id="1817868"/>
    <lineage>
        <taxon>Bacteria</taxon>
        <taxon>Candidatus Handelsmaniibacteriota</taxon>
    </lineage>
</organism>
<evidence type="ECO:0000313" key="2">
    <source>
        <dbReference type="Proteomes" id="UP000178606"/>
    </source>
</evidence>
<comment type="caution">
    <text evidence="1">The sequence shown here is derived from an EMBL/GenBank/DDBJ whole genome shotgun (WGS) entry which is preliminary data.</text>
</comment>
<name>A0A1F6CJN3_HANXR</name>
<protein>
    <submittedName>
        <fullName evidence="1">Uncharacterized protein</fullName>
    </submittedName>
</protein>
<proteinExistence type="predicted"/>
<sequence length="160" mass="18041">MKAPLRDIHPAIFVCFLIALAVGPCAFHVGSNSLRLRRMEGVFRAVPHPPGTELIRLRSDIGILHGNSNHCDFFVGELRRYGGSESAIREHYSDPRVLATLSKDLSLELVFIQNGKIPDDEDMPDALRNLSEWDLPPGETRAYLVFVFDQHEPNLDPRCH</sequence>
<reference evidence="1 2" key="1">
    <citation type="journal article" date="2016" name="Nat. Commun.">
        <title>Thousands of microbial genomes shed light on interconnected biogeochemical processes in an aquifer system.</title>
        <authorList>
            <person name="Anantharaman K."/>
            <person name="Brown C.T."/>
            <person name="Hug L.A."/>
            <person name="Sharon I."/>
            <person name="Castelle C.J."/>
            <person name="Probst A.J."/>
            <person name="Thomas B.C."/>
            <person name="Singh A."/>
            <person name="Wilkins M.J."/>
            <person name="Karaoz U."/>
            <person name="Brodie E.L."/>
            <person name="Williams K.H."/>
            <person name="Hubbard S.S."/>
            <person name="Banfield J.F."/>
        </authorList>
    </citation>
    <scope>NUCLEOTIDE SEQUENCE [LARGE SCALE GENOMIC DNA]</scope>
    <source>
        <strain evidence="2">RIFCSPLOWO2_12_FULL_64_10</strain>
    </source>
</reference>
<dbReference type="Proteomes" id="UP000178606">
    <property type="component" value="Unassembled WGS sequence"/>
</dbReference>
<dbReference type="AlphaFoldDB" id="A0A1F6CJN3"/>
<evidence type="ECO:0000313" key="1">
    <source>
        <dbReference type="EMBL" id="OGG49227.1"/>
    </source>
</evidence>
<dbReference type="EMBL" id="MFKF01000237">
    <property type="protein sequence ID" value="OGG49227.1"/>
    <property type="molecule type" value="Genomic_DNA"/>
</dbReference>
<gene>
    <name evidence="1" type="ORF">A3F84_23955</name>
</gene>
<accession>A0A1F6CJN3</accession>